<protein>
    <submittedName>
        <fullName evidence="2">Unannotated protein</fullName>
    </submittedName>
</protein>
<dbReference type="AlphaFoldDB" id="A0A6J6J246"/>
<dbReference type="EMBL" id="CAEZVM010000015">
    <property type="protein sequence ID" value="CAB4630583.1"/>
    <property type="molecule type" value="Genomic_DNA"/>
</dbReference>
<keyword evidence="1" id="KW-0812">Transmembrane</keyword>
<reference evidence="2" key="1">
    <citation type="submission" date="2020-05" db="EMBL/GenBank/DDBJ databases">
        <authorList>
            <person name="Chiriac C."/>
            <person name="Salcher M."/>
            <person name="Ghai R."/>
            <person name="Kavagutti S V."/>
        </authorList>
    </citation>
    <scope>NUCLEOTIDE SEQUENCE</scope>
</reference>
<keyword evidence="1" id="KW-0472">Membrane</keyword>
<organism evidence="2">
    <name type="scientific">freshwater metagenome</name>
    <dbReference type="NCBI Taxonomy" id="449393"/>
    <lineage>
        <taxon>unclassified sequences</taxon>
        <taxon>metagenomes</taxon>
        <taxon>ecological metagenomes</taxon>
    </lineage>
</organism>
<accession>A0A6J6J246</accession>
<evidence type="ECO:0000256" key="1">
    <source>
        <dbReference type="SAM" id="Phobius"/>
    </source>
</evidence>
<feature type="transmembrane region" description="Helical" evidence="1">
    <location>
        <begin position="23"/>
        <end position="51"/>
    </location>
</feature>
<sequence length="66" mass="7099">MSRVSIALAEIDYSTPVGLKLNAITALMSISAVGILTVMVLSITVSLLAFFGKRSQDLSQQHFTRS</sequence>
<name>A0A6J6J246_9ZZZZ</name>
<evidence type="ECO:0000313" key="2">
    <source>
        <dbReference type="EMBL" id="CAB4630583.1"/>
    </source>
</evidence>
<proteinExistence type="predicted"/>
<gene>
    <name evidence="2" type="ORF">UFOPK2032_00566</name>
</gene>
<keyword evidence="1" id="KW-1133">Transmembrane helix</keyword>